<dbReference type="Proteomes" id="UP000002207">
    <property type="component" value="Chromosome"/>
</dbReference>
<feature type="transmembrane region" description="Helical" evidence="7">
    <location>
        <begin position="190"/>
        <end position="214"/>
    </location>
</feature>
<feature type="transmembrane region" description="Helical" evidence="7">
    <location>
        <begin position="94"/>
        <end position="113"/>
    </location>
</feature>
<feature type="transmembrane region" description="Helical" evidence="7">
    <location>
        <begin position="328"/>
        <end position="350"/>
    </location>
</feature>
<evidence type="ECO:0000256" key="1">
    <source>
        <dbReference type="ARBA" id="ARBA00004651"/>
    </source>
</evidence>
<evidence type="ECO:0000256" key="4">
    <source>
        <dbReference type="ARBA" id="ARBA00022692"/>
    </source>
</evidence>
<reference evidence="8 9" key="1">
    <citation type="journal article" date="2009" name="Appl. Environ. Microbiol.">
        <title>Three genomes from the phylum Acidobacteria provide insight into the lifestyles of these microorganisms in soils.</title>
        <authorList>
            <person name="Ward N.L."/>
            <person name="Challacombe J.F."/>
            <person name="Janssen P.H."/>
            <person name="Henrissat B."/>
            <person name="Coutinho P.M."/>
            <person name="Wu M."/>
            <person name="Xie G."/>
            <person name="Haft D.H."/>
            <person name="Sait M."/>
            <person name="Badger J."/>
            <person name="Barabote R.D."/>
            <person name="Bradley B."/>
            <person name="Brettin T.S."/>
            <person name="Brinkac L.M."/>
            <person name="Bruce D."/>
            <person name="Creasy T."/>
            <person name="Daugherty S.C."/>
            <person name="Davidsen T.M."/>
            <person name="DeBoy R.T."/>
            <person name="Detter J.C."/>
            <person name="Dodson R.J."/>
            <person name="Durkin A.S."/>
            <person name="Ganapathy A."/>
            <person name="Gwinn-Giglio M."/>
            <person name="Han C.S."/>
            <person name="Khouri H."/>
            <person name="Kiss H."/>
            <person name="Kothari S.P."/>
            <person name="Madupu R."/>
            <person name="Nelson K.E."/>
            <person name="Nelson W.C."/>
            <person name="Paulsen I."/>
            <person name="Penn K."/>
            <person name="Ren Q."/>
            <person name="Rosovitz M.J."/>
            <person name="Selengut J.D."/>
            <person name="Shrivastava S."/>
            <person name="Sullivan S.A."/>
            <person name="Tapia R."/>
            <person name="Thompson L.S."/>
            <person name="Watkins K.L."/>
            <person name="Yang Q."/>
            <person name="Yu C."/>
            <person name="Zafar N."/>
            <person name="Zhou L."/>
            <person name="Kuske C.R."/>
        </authorList>
    </citation>
    <scope>NUCLEOTIDE SEQUENCE [LARGE SCALE GENOMIC DNA]</scope>
    <source>
        <strain evidence="9">ATCC 51196 / DSM 11244 / BCRC 80197 / JCM 7670 / NBRC 15755 / NCIMB 13165 / 161</strain>
    </source>
</reference>
<gene>
    <name evidence="8" type="ordered locus">ACP_1200</name>
</gene>
<dbReference type="eggNOG" id="COG0701">
    <property type="taxonomic scope" value="Bacteria"/>
</dbReference>
<dbReference type="HOGENOM" id="CLU_039704_0_0_0"/>
<dbReference type="InParanoid" id="C1F4S9"/>
<dbReference type="RefSeq" id="WP_015896350.1">
    <property type="nucleotide sequence ID" value="NC_012483.1"/>
</dbReference>
<dbReference type="EMBL" id="CP001472">
    <property type="protein sequence ID" value="ACO31316.1"/>
    <property type="molecule type" value="Genomic_DNA"/>
</dbReference>
<sequence>MSAVLHDVAVGLQTGGIFFYKALWSILFGVCVTAIIDVFVNKEKMAGMLGGRGPKTVGIAAGLGAASSACTFGAVSISQALYKKGASTEATLAFALASTNIVFELAVLIYVLLGGAVLAGELLSGLMLIVIMYTLVHLTLPVKTFELARRRLQERDKGTSSAMRRLTDVGIWHRIADRYFRTLNRIGKSVAFGFFAAGFIAALMPARVWTVLFLAPRGFLAILENAMLGIGVGMLSMIGSIGIVPFAAALAVGGVGFPGVLGCIVADLITIPVLNVWRRFFGARATAYITVILFTSMVGSTVLITYIFRQFGWLPTALKTGPTTHFHFHLNYTLMLNVLFLGITLALWTVKNFGEAKQNAQA</sequence>
<comment type="similarity">
    <text evidence="2">Belongs to the UPF0718 family.</text>
</comment>
<dbReference type="STRING" id="240015.ACP_1200"/>
<evidence type="ECO:0000313" key="8">
    <source>
        <dbReference type="EMBL" id="ACO31316.1"/>
    </source>
</evidence>
<feature type="transmembrane region" description="Helical" evidence="7">
    <location>
        <begin position="22"/>
        <end position="40"/>
    </location>
</feature>
<name>C1F4S9_ACIC5</name>
<evidence type="ECO:0000256" key="7">
    <source>
        <dbReference type="SAM" id="Phobius"/>
    </source>
</evidence>
<dbReference type="OrthoDB" id="9811980at2"/>
<feature type="transmembrane region" description="Helical" evidence="7">
    <location>
        <begin position="122"/>
        <end position="140"/>
    </location>
</feature>
<keyword evidence="4 7" id="KW-0812">Transmembrane</keyword>
<keyword evidence="3" id="KW-1003">Cell membrane</keyword>
<keyword evidence="5 7" id="KW-1133">Transmembrane helix</keyword>
<feature type="transmembrane region" description="Helical" evidence="7">
    <location>
        <begin position="286"/>
        <end position="308"/>
    </location>
</feature>
<dbReference type="PANTHER" id="PTHR42775">
    <property type="entry name" value="PERMEASE RV2963-RELATED"/>
    <property type="match status" value="1"/>
</dbReference>
<evidence type="ECO:0000256" key="5">
    <source>
        <dbReference type="ARBA" id="ARBA00022989"/>
    </source>
</evidence>
<dbReference type="KEGG" id="aca:ACP_1200"/>
<protein>
    <submittedName>
        <fullName evidence="8">Putative membrane protein</fullName>
    </submittedName>
</protein>
<comment type="subcellular location">
    <subcellularLocation>
        <location evidence="1">Cell membrane</location>
        <topology evidence="1">Multi-pass membrane protein</topology>
    </subcellularLocation>
</comment>
<feature type="transmembrane region" description="Helical" evidence="7">
    <location>
        <begin position="60"/>
        <end position="82"/>
    </location>
</feature>
<accession>C1F4S9</accession>
<feature type="transmembrane region" description="Helical" evidence="7">
    <location>
        <begin position="255"/>
        <end position="274"/>
    </location>
</feature>
<dbReference type="InterPro" id="IPR005524">
    <property type="entry name" value="DUF318"/>
</dbReference>
<dbReference type="InterPro" id="IPR053166">
    <property type="entry name" value="UPF0718_permease"/>
</dbReference>
<dbReference type="AlphaFoldDB" id="C1F4S9"/>
<organism evidence="8 9">
    <name type="scientific">Acidobacterium capsulatum (strain ATCC 51196 / DSM 11244 / BCRC 80197 / JCM 7670 / NBRC 15755 / NCIMB 13165 / 161)</name>
    <dbReference type="NCBI Taxonomy" id="240015"/>
    <lineage>
        <taxon>Bacteria</taxon>
        <taxon>Pseudomonadati</taxon>
        <taxon>Acidobacteriota</taxon>
        <taxon>Terriglobia</taxon>
        <taxon>Terriglobales</taxon>
        <taxon>Acidobacteriaceae</taxon>
        <taxon>Acidobacterium</taxon>
    </lineage>
</organism>
<dbReference type="PANTHER" id="PTHR42775:SF1">
    <property type="entry name" value="PERMEASE RV2963-RELATED"/>
    <property type="match status" value="1"/>
</dbReference>
<evidence type="ECO:0000256" key="3">
    <source>
        <dbReference type="ARBA" id="ARBA00022475"/>
    </source>
</evidence>
<keyword evidence="9" id="KW-1185">Reference proteome</keyword>
<evidence type="ECO:0000256" key="6">
    <source>
        <dbReference type="ARBA" id="ARBA00023136"/>
    </source>
</evidence>
<proteinExistence type="inferred from homology"/>
<feature type="transmembrane region" description="Helical" evidence="7">
    <location>
        <begin position="226"/>
        <end position="249"/>
    </location>
</feature>
<evidence type="ECO:0000313" key="9">
    <source>
        <dbReference type="Proteomes" id="UP000002207"/>
    </source>
</evidence>
<dbReference type="GO" id="GO:0005886">
    <property type="term" value="C:plasma membrane"/>
    <property type="evidence" value="ECO:0007669"/>
    <property type="project" value="UniProtKB-SubCell"/>
</dbReference>
<evidence type="ECO:0000256" key="2">
    <source>
        <dbReference type="ARBA" id="ARBA00006386"/>
    </source>
</evidence>
<dbReference type="Pfam" id="PF03773">
    <property type="entry name" value="ArsP_1"/>
    <property type="match status" value="1"/>
</dbReference>
<keyword evidence="6 7" id="KW-0472">Membrane</keyword>